<proteinExistence type="predicted"/>
<accession>A0A5D4TLR9</accession>
<name>A0A5D4TLR9_9BACI</name>
<comment type="caution">
    <text evidence="1">The sequence shown here is derived from an EMBL/GenBank/DDBJ whole genome shotgun (WGS) entry which is preliminary data.</text>
</comment>
<reference evidence="1 2" key="1">
    <citation type="submission" date="2019-08" db="EMBL/GenBank/DDBJ databases">
        <title>Bacillus genomes from the desert of Cuatro Cienegas, Coahuila.</title>
        <authorList>
            <person name="Olmedo-Alvarez G."/>
        </authorList>
    </citation>
    <scope>NUCLEOTIDE SEQUENCE [LARGE SCALE GENOMIC DNA]</scope>
    <source>
        <strain evidence="1 2">CH451a_14T</strain>
    </source>
</reference>
<evidence type="ECO:0000313" key="1">
    <source>
        <dbReference type="EMBL" id="TYS75761.1"/>
    </source>
</evidence>
<evidence type="ECO:0008006" key="3">
    <source>
        <dbReference type="Google" id="ProtNLM"/>
    </source>
</evidence>
<dbReference type="AlphaFoldDB" id="A0A5D4TLR9"/>
<dbReference type="EMBL" id="VTEW01000015">
    <property type="protein sequence ID" value="TYS75761.1"/>
    <property type="molecule type" value="Genomic_DNA"/>
</dbReference>
<organism evidence="1 2">
    <name type="scientific">Rossellomorea aquimaris</name>
    <dbReference type="NCBI Taxonomy" id="189382"/>
    <lineage>
        <taxon>Bacteria</taxon>
        <taxon>Bacillati</taxon>
        <taxon>Bacillota</taxon>
        <taxon>Bacilli</taxon>
        <taxon>Bacillales</taxon>
        <taxon>Bacillaceae</taxon>
        <taxon>Rossellomorea</taxon>
    </lineage>
</organism>
<evidence type="ECO:0000313" key="2">
    <source>
        <dbReference type="Proteomes" id="UP000325054"/>
    </source>
</evidence>
<gene>
    <name evidence="1" type="ORF">FZC80_16290</name>
</gene>
<sequence length="83" mass="9659">MTISDHALRRMNERVTVFNYKSALSFVKGEMRGADPRYAVTKEGRTRARYVINGIVYIVDVTSLEKKTLVTVFLESEKEEWEK</sequence>
<dbReference type="Proteomes" id="UP000325054">
    <property type="component" value="Unassembled WGS sequence"/>
</dbReference>
<dbReference type="RefSeq" id="WP_148992462.1">
    <property type="nucleotide sequence ID" value="NZ_VTEW01000015.1"/>
</dbReference>
<protein>
    <recommendedName>
        <fullName evidence="3">DUF4258 domain-containing protein</fullName>
    </recommendedName>
</protein>